<organism evidence="5 6">
    <name type="scientific">Amphiprion ocellaris</name>
    <name type="common">Clown anemonefish</name>
    <dbReference type="NCBI Taxonomy" id="80972"/>
    <lineage>
        <taxon>Eukaryota</taxon>
        <taxon>Metazoa</taxon>
        <taxon>Chordata</taxon>
        <taxon>Craniata</taxon>
        <taxon>Vertebrata</taxon>
        <taxon>Euteleostomi</taxon>
        <taxon>Actinopterygii</taxon>
        <taxon>Neopterygii</taxon>
        <taxon>Teleostei</taxon>
        <taxon>Neoteleostei</taxon>
        <taxon>Acanthomorphata</taxon>
        <taxon>Ovalentaria</taxon>
        <taxon>Pomacentridae</taxon>
        <taxon>Amphiprion</taxon>
    </lineage>
</organism>
<dbReference type="Proteomes" id="UP001501940">
    <property type="component" value="Chromosome 9"/>
</dbReference>
<dbReference type="InterPro" id="IPR042235">
    <property type="entry name" value="ZP-C_dom"/>
</dbReference>
<dbReference type="Gene3D" id="2.60.40.4100">
    <property type="entry name" value="Zona pellucida, ZP-C domain"/>
    <property type="match status" value="1"/>
</dbReference>
<dbReference type="FunFam" id="2.60.40.4100:FF:000002">
    <property type="entry name" value="Zona pellucida sperm-binding protein 3"/>
    <property type="match status" value="1"/>
</dbReference>
<dbReference type="SMART" id="SM00241">
    <property type="entry name" value="ZP"/>
    <property type="match status" value="1"/>
</dbReference>
<dbReference type="Ensembl" id="ENSAOCT00000006866.2">
    <property type="protein sequence ID" value="ENSAOCP00000022876.2"/>
    <property type="gene ID" value="ENSAOCG00000008588.2"/>
</dbReference>
<feature type="domain" description="ZP" evidence="4">
    <location>
        <begin position="100"/>
        <end position="348"/>
    </location>
</feature>
<name>A0A3Q1CV36_AMPOC</name>
<evidence type="ECO:0000256" key="2">
    <source>
        <dbReference type="SAM" id="MobiDB-lite"/>
    </source>
</evidence>
<dbReference type="InterPro" id="IPR055356">
    <property type="entry name" value="ZP-N"/>
</dbReference>
<dbReference type="InterPro" id="IPR055355">
    <property type="entry name" value="ZP-C"/>
</dbReference>
<dbReference type="Pfam" id="PF23344">
    <property type="entry name" value="ZP-N"/>
    <property type="match status" value="1"/>
</dbReference>
<proteinExistence type="predicted"/>
<evidence type="ECO:0000313" key="6">
    <source>
        <dbReference type="Proteomes" id="UP001501940"/>
    </source>
</evidence>
<protein>
    <recommendedName>
        <fullName evidence="4">ZP domain-containing protein</fullName>
    </recommendedName>
</protein>
<keyword evidence="6" id="KW-1185">Reference proteome</keyword>
<evidence type="ECO:0000259" key="4">
    <source>
        <dbReference type="PROSITE" id="PS51034"/>
    </source>
</evidence>
<dbReference type="GO" id="GO:0032190">
    <property type="term" value="F:acrosin binding"/>
    <property type="evidence" value="ECO:0007669"/>
    <property type="project" value="TreeGrafter"/>
</dbReference>
<reference evidence="5" key="2">
    <citation type="submission" date="2025-08" db="UniProtKB">
        <authorList>
            <consortium name="Ensembl"/>
        </authorList>
    </citation>
    <scope>IDENTIFICATION</scope>
</reference>
<reference evidence="5 6" key="1">
    <citation type="submission" date="2022-01" db="EMBL/GenBank/DDBJ databases">
        <title>A chromosome-scale genome assembly of the false clownfish, Amphiprion ocellaris.</title>
        <authorList>
            <person name="Ryu T."/>
        </authorList>
    </citation>
    <scope>NUCLEOTIDE SEQUENCE [LARGE SCALE GENOMIC DNA]</scope>
</reference>
<dbReference type="Pfam" id="PF00100">
    <property type="entry name" value="Zona_pellucida"/>
    <property type="match status" value="1"/>
</dbReference>
<dbReference type="GO" id="GO:0035803">
    <property type="term" value="P:egg coat formation"/>
    <property type="evidence" value="ECO:0007669"/>
    <property type="project" value="TreeGrafter"/>
</dbReference>
<feature type="chain" id="PRO_5043848338" description="ZP domain-containing protein" evidence="3">
    <location>
        <begin position="18"/>
        <end position="822"/>
    </location>
</feature>
<dbReference type="OMA" id="IKSEQTH"/>
<dbReference type="STRING" id="80972.ENSAOCP00000022876"/>
<dbReference type="GO" id="GO:0031012">
    <property type="term" value="C:extracellular matrix"/>
    <property type="evidence" value="ECO:0007669"/>
    <property type="project" value="TreeGrafter"/>
</dbReference>
<feature type="compositionally biased region" description="Polar residues" evidence="2">
    <location>
        <begin position="784"/>
        <end position="794"/>
    </location>
</feature>
<accession>A0A3Q1CV36</accession>
<evidence type="ECO:0000256" key="3">
    <source>
        <dbReference type="SAM" id="SignalP"/>
    </source>
</evidence>
<sequence>MLVSVCLLWSLFHCVLGGPTHRATRSEEINPINVKQDGAPQSFHRLPMFLHAPGPLIRPELFLPVPQKTTLPTGLPALLLPATSQPQTTQGTGDRAVEVWCGTDAITVRLDRLQLRTWTDPSLFRLGSCAATRISPRFLYFHSRLTECGGEFKVAGGQLVYTYSLNYIPPPQGYVIRVLPLNLPIYCHYNRFLYSYKVGFRPQVPHKTFLKTIRSKLIFSITVCNAQWEPLPAGHWFFLGEPVYFLVQTEALLNGERLYVDSCYASSSKDPNSMPKVDIIANYGCMTDSRREGSSSKFLSRQDNVLKFSVDSFLFKPVSEVQYLHCSVSVGLTTSHNAKSCNYKKHAGRWEELEASPSVCSCCDSTCSDMEDSSKNTVSSPGWFIRSKGEEKPRMTVVSVQAHQEKKAVDQEENRKERMDVHLKEVQTFPRQFKISHIEEEDEILPEKEDWKLAAVSQWEKNDKEDKMSETKMFIMEKADSQLKELATDSTIMSDESRQNEPAQVREEVPYSKNVSVIGLFSDNSGASTSRSSFSNTNISTTDSSYGIIHKTSNHDSAEDVSTAMVPTICDDSEKISCSAANSAVQHEKSSDGVGHGTRYVAVSEDSFSPYNVRSTSSTARLGSVWDSSAHDGLYSSRWETVAGKNSDSPGFPGVVKSRKSRLQLDKLDTVLWSEQINRVNKSVAVDTMSDKILEQVGGSVNSKGSDRDHVEHIRGSESDRSAHPAGCRDLICAGLFGKSDSDSGSEKGEALRLSQFTGKVQTEEDISGITQTHSVSSSSVGSEQMQQDSPSHSAVVTVITALQDSERRQMTNRKWAEVVSG</sequence>
<dbReference type="GeneTree" id="ENSGT01030000234567"/>
<dbReference type="GeneID" id="111569450"/>
<dbReference type="PANTHER" id="PTHR11576:SF15">
    <property type="entry name" value="ZONA PELLUCIDA SPERM-BINDING PROTEIN 3-LIKE"/>
    <property type="match status" value="1"/>
</dbReference>
<dbReference type="InterPro" id="IPR001507">
    <property type="entry name" value="ZP_dom"/>
</dbReference>
<dbReference type="RefSeq" id="XP_054869796.1">
    <property type="nucleotide sequence ID" value="XM_055013821.1"/>
</dbReference>
<dbReference type="Gene3D" id="2.60.40.3210">
    <property type="entry name" value="Zona pellucida, ZP-N domain"/>
    <property type="match status" value="1"/>
</dbReference>
<evidence type="ECO:0000256" key="1">
    <source>
        <dbReference type="ARBA" id="ARBA00023157"/>
    </source>
</evidence>
<reference evidence="5" key="3">
    <citation type="submission" date="2025-09" db="UniProtKB">
        <authorList>
            <consortium name="Ensembl"/>
        </authorList>
    </citation>
    <scope>IDENTIFICATION</scope>
</reference>
<feature type="signal peptide" evidence="3">
    <location>
        <begin position="1"/>
        <end position="17"/>
    </location>
</feature>
<dbReference type="PANTHER" id="PTHR11576">
    <property type="entry name" value="ZONA PELLUCIDA SPERM-BINDING PROTEIN 3"/>
    <property type="match status" value="1"/>
</dbReference>
<dbReference type="GO" id="GO:2000344">
    <property type="term" value="P:positive regulation of acrosome reaction"/>
    <property type="evidence" value="ECO:0007669"/>
    <property type="project" value="TreeGrafter"/>
</dbReference>
<feature type="region of interest" description="Disordered" evidence="2">
    <location>
        <begin position="765"/>
        <end position="794"/>
    </location>
</feature>
<dbReference type="KEGG" id="aoce:111569450"/>
<dbReference type="GO" id="GO:0007339">
    <property type="term" value="P:binding of sperm to zona pellucida"/>
    <property type="evidence" value="ECO:0007669"/>
    <property type="project" value="TreeGrafter"/>
</dbReference>
<evidence type="ECO:0000313" key="5">
    <source>
        <dbReference type="Ensembl" id="ENSAOCP00000022876.2"/>
    </source>
</evidence>
<dbReference type="AlphaFoldDB" id="A0A3Q1CV36"/>
<dbReference type="PROSITE" id="PS51034">
    <property type="entry name" value="ZP_2"/>
    <property type="match status" value="1"/>
</dbReference>
<keyword evidence="3" id="KW-0732">Signal</keyword>
<keyword evidence="1" id="KW-1015">Disulfide bond</keyword>